<sequence>MATNKEQARKDITKTDAICPGGCLVFFPSYKLMDKLRNRWSQTGQWKRLNAQKPVCVEPRGAQEEFENVLKDYYDTIRQGNKPTTTGRRRGKKVDASATTSKGNINKVAKFLAVRRGKYDIKVSEKTKYNDTKNLLKAFLVAMNGTVSKLFEHLIKQQSKASSVHPVDVKPIDVEESKSWFTETKNPKVTKINPKGSNGVAATKINKCSVPTKKYDCSLLKTESKGSEERSANKSEQNTGAAYIDLETENRCSSPPSMNISHGDDDFELTVVEETPNYSEPLTVKKDSINEAYSTTVESISEVDFTHSTIIQTKFPHQQLPNSFTSLCSTSASAFTTPKKQHISYNTSPLYSSVNSHVHKRRKSSASVTVKMEQYDSPDPETPKEIKKFSVPQSCILDVP</sequence>
<reference evidence="3 4" key="1">
    <citation type="journal article" date="2018" name="Mol. Plant">
        <title>The genome of Artemisia annua provides insight into the evolution of Asteraceae family and artemisinin biosynthesis.</title>
        <authorList>
            <person name="Shen Q."/>
            <person name="Zhang L."/>
            <person name="Liao Z."/>
            <person name="Wang S."/>
            <person name="Yan T."/>
            <person name="Shi P."/>
            <person name="Liu M."/>
            <person name="Fu X."/>
            <person name="Pan Q."/>
            <person name="Wang Y."/>
            <person name="Lv Z."/>
            <person name="Lu X."/>
            <person name="Zhang F."/>
            <person name="Jiang W."/>
            <person name="Ma Y."/>
            <person name="Chen M."/>
            <person name="Hao X."/>
            <person name="Li L."/>
            <person name="Tang Y."/>
            <person name="Lv G."/>
            <person name="Zhou Y."/>
            <person name="Sun X."/>
            <person name="Brodelius P.E."/>
            <person name="Rose J.K.C."/>
            <person name="Tang K."/>
        </authorList>
    </citation>
    <scope>NUCLEOTIDE SEQUENCE [LARGE SCALE GENOMIC DNA]</scope>
    <source>
        <strain evidence="4">cv. Huhao1</strain>
        <tissue evidence="3">Leaf</tissue>
    </source>
</reference>
<dbReference type="OrthoDB" id="19182at2759"/>
<keyword evidence="3" id="KW-0067">ATP-binding</keyword>
<dbReference type="InterPro" id="IPR045028">
    <property type="entry name" value="DinG/Rad3-like"/>
</dbReference>
<feature type="region of interest" description="Disordered" evidence="1">
    <location>
        <begin position="78"/>
        <end position="99"/>
    </location>
</feature>
<dbReference type="InterPro" id="IPR027417">
    <property type="entry name" value="P-loop_NTPase"/>
</dbReference>
<feature type="region of interest" description="Disordered" evidence="1">
    <location>
        <begin position="222"/>
        <end position="243"/>
    </location>
</feature>
<evidence type="ECO:0000256" key="1">
    <source>
        <dbReference type="SAM" id="MobiDB-lite"/>
    </source>
</evidence>
<proteinExistence type="predicted"/>
<protein>
    <submittedName>
        <fullName evidence="3">ATP-dependent helicase, C-terminal</fullName>
    </submittedName>
</protein>
<keyword evidence="3" id="KW-0378">Hydrolase</keyword>
<dbReference type="EMBL" id="PKPP01004112">
    <property type="protein sequence ID" value="PWA66018.1"/>
    <property type="molecule type" value="Genomic_DNA"/>
</dbReference>
<dbReference type="GO" id="GO:0003678">
    <property type="term" value="F:DNA helicase activity"/>
    <property type="evidence" value="ECO:0007669"/>
    <property type="project" value="TreeGrafter"/>
</dbReference>
<name>A0A2U1MXN3_ARTAN</name>
<dbReference type="Proteomes" id="UP000245207">
    <property type="component" value="Unassembled WGS sequence"/>
</dbReference>
<feature type="region of interest" description="Disordered" evidence="1">
    <location>
        <begin position="362"/>
        <end position="385"/>
    </location>
</feature>
<keyword evidence="4" id="KW-1185">Reference proteome</keyword>
<dbReference type="Pfam" id="PF13307">
    <property type="entry name" value="Helicase_C_2"/>
    <property type="match status" value="1"/>
</dbReference>
<organism evidence="3 4">
    <name type="scientific">Artemisia annua</name>
    <name type="common">Sweet wormwood</name>
    <dbReference type="NCBI Taxonomy" id="35608"/>
    <lineage>
        <taxon>Eukaryota</taxon>
        <taxon>Viridiplantae</taxon>
        <taxon>Streptophyta</taxon>
        <taxon>Embryophyta</taxon>
        <taxon>Tracheophyta</taxon>
        <taxon>Spermatophyta</taxon>
        <taxon>Magnoliopsida</taxon>
        <taxon>eudicotyledons</taxon>
        <taxon>Gunneridae</taxon>
        <taxon>Pentapetalae</taxon>
        <taxon>asterids</taxon>
        <taxon>campanulids</taxon>
        <taxon>Asterales</taxon>
        <taxon>Asteraceae</taxon>
        <taxon>Asteroideae</taxon>
        <taxon>Anthemideae</taxon>
        <taxon>Artemisiinae</taxon>
        <taxon>Artemisia</taxon>
    </lineage>
</organism>
<dbReference type="GO" id="GO:0005634">
    <property type="term" value="C:nucleus"/>
    <property type="evidence" value="ECO:0007669"/>
    <property type="project" value="TreeGrafter"/>
</dbReference>
<evidence type="ECO:0000313" key="4">
    <source>
        <dbReference type="Proteomes" id="UP000245207"/>
    </source>
</evidence>
<keyword evidence="3" id="KW-0347">Helicase</keyword>
<dbReference type="PANTHER" id="PTHR11472">
    <property type="entry name" value="DNA REPAIR DEAD HELICASE RAD3/XP-D SUBFAMILY MEMBER"/>
    <property type="match status" value="1"/>
</dbReference>
<dbReference type="AlphaFoldDB" id="A0A2U1MXN3"/>
<dbReference type="GO" id="GO:0016818">
    <property type="term" value="F:hydrolase activity, acting on acid anhydrides, in phosphorus-containing anhydrides"/>
    <property type="evidence" value="ECO:0007669"/>
    <property type="project" value="InterPro"/>
</dbReference>
<comment type="caution">
    <text evidence="3">The sequence shown here is derived from an EMBL/GenBank/DDBJ whole genome shotgun (WGS) entry which is preliminary data.</text>
</comment>
<keyword evidence="3" id="KW-0547">Nucleotide-binding</keyword>
<dbReference type="InterPro" id="IPR006555">
    <property type="entry name" value="ATP-dep_Helicase_C"/>
</dbReference>
<dbReference type="Gene3D" id="3.40.50.300">
    <property type="entry name" value="P-loop containing nucleotide triphosphate hydrolases"/>
    <property type="match status" value="1"/>
</dbReference>
<feature type="domain" description="ATP-dependent helicase C-terminal" evidence="2">
    <location>
        <begin position="18"/>
        <end position="79"/>
    </location>
</feature>
<dbReference type="GO" id="GO:1990918">
    <property type="term" value="P:double-strand break repair involved in meiotic recombination"/>
    <property type="evidence" value="ECO:0007669"/>
    <property type="project" value="TreeGrafter"/>
</dbReference>
<accession>A0A2U1MXN3</accession>
<dbReference type="PANTHER" id="PTHR11472:SF47">
    <property type="entry name" value="FANCONI ANEMIA GROUP J PROTEIN"/>
    <property type="match status" value="1"/>
</dbReference>
<evidence type="ECO:0000313" key="3">
    <source>
        <dbReference type="EMBL" id="PWA66018.1"/>
    </source>
</evidence>
<feature type="compositionally biased region" description="Basic and acidic residues" evidence="1">
    <location>
        <begin position="222"/>
        <end position="233"/>
    </location>
</feature>
<dbReference type="GO" id="GO:0003676">
    <property type="term" value="F:nucleic acid binding"/>
    <property type="evidence" value="ECO:0007669"/>
    <property type="project" value="InterPro"/>
</dbReference>
<dbReference type="GO" id="GO:0006289">
    <property type="term" value="P:nucleotide-excision repair"/>
    <property type="evidence" value="ECO:0007669"/>
    <property type="project" value="TreeGrafter"/>
</dbReference>
<evidence type="ECO:0000259" key="2">
    <source>
        <dbReference type="Pfam" id="PF13307"/>
    </source>
</evidence>
<gene>
    <name evidence="3" type="ORF">CTI12_AA331930</name>
</gene>
<dbReference type="GO" id="GO:0005524">
    <property type="term" value="F:ATP binding"/>
    <property type="evidence" value="ECO:0007669"/>
    <property type="project" value="InterPro"/>
</dbReference>
<dbReference type="STRING" id="35608.A0A2U1MXN3"/>